<dbReference type="Proteomes" id="UP000033640">
    <property type="component" value="Unassembled WGS sequence"/>
</dbReference>
<evidence type="ECO:0000256" key="1">
    <source>
        <dbReference type="ARBA" id="ARBA00022475"/>
    </source>
</evidence>
<protein>
    <submittedName>
        <fullName evidence="7">Putative ABC transporter substrate-binding protein YesO</fullName>
    </submittedName>
</protein>
<dbReference type="PANTHER" id="PTHR43649">
    <property type="entry name" value="ARABINOSE-BINDING PROTEIN-RELATED"/>
    <property type="match status" value="1"/>
</dbReference>
<keyword evidence="2 6" id="KW-0732">Signal</keyword>
<feature type="chain" id="PRO_5038684617" evidence="6">
    <location>
        <begin position="21"/>
        <end position="413"/>
    </location>
</feature>
<dbReference type="PATRIC" id="fig|82380.11.peg.362"/>
<feature type="signal peptide" evidence="6">
    <location>
        <begin position="1"/>
        <end position="20"/>
    </location>
</feature>
<evidence type="ECO:0000313" key="7">
    <source>
        <dbReference type="EMBL" id="KJL32073.1"/>
    </source>
</evidence>
<dbReference type="RefSeq" id="WP_045277784.1">
    <property type="nucleotide sequence ID" value="NZ_CAKKLT010000021.1"/>
</dbReference>
<keyword evidence="4" id="KW-0564">Palmitate</keyword>
<proteinExistence type="predicted"/>
<evidence type="ECO:0000256" key="3">
    <source>
        <dbReference type="ARBA" id="ARBA00023136"/>
    </source>
</evidence>
<evidence type="ECO:0000256" key="6">
    <source>
        <dbReference type="SAM" id="SignalP"/>
    </source>
</evidence>
<evidence type="ECO:0000256" key="2">
    <source>
        <dbReference type="ARBA" id="ARBA00022729"/>
    </source>
</evidence>
<dbReference type="EMBL" id="JYIW01000015">
    <property type="protein sequence ID" value="KJL32073.1"/>
    <property type="molecule type" value="Genomic_DNA"/>
</dbReference>
<dbReference type="OrthoDB" id="9780991at2"/>
<evidence type="ECO:0000256" key="5">
    <source>
        <dbReference type="ARBA" id="ARBA00023288"/>
    </source>
</evidence>
<evidence type="ECO:0000256" key="4">
    <source>
        <dbReference type="ARBA" id="ARBA00023139"/>
    </source>
</evidence>
<reference evidence="7 8" key="1">
    <citation type="submission" date="2015-02" db="EMBL/GenBank/DDBJ databases">
        <title>Draft genome sequences of ten Microbacterium spp. with emphasis on heavy metal contaminated environments.</title>
        <authorList>
            <person name="Corretto E."/>
        </authorList>
    </citation>
    <scope>NUCLEOTIDE SEQUENCE [LARGE SCALE GENOMIC DNA]</scope>
    <source>
        <strain evidence="7 8">BEL4b</strain>
    </source>
</reference>
<gene>
    <name evidence="7" type="primary">yesO_1</name>
    <name evidence="7" type="ORF">RS83_00347</name>
</gene>
<dbReference type="InterPro" id="IPR050490">
    <property type="entry name" value="Bact_solute-bd_prot1"/>
</dbReference>
<accession>A0A0F0LG07</accession>
<dbReference type="PROSITE" id="PS51257">
    <property type="entry name" value="PROKAR_LIPOPROTEIN"/>
    <property type="match status" value="1"/>
</dbReference>
<dbReference type="SUPFAM" id="SSF53850">
    <property type="entry name" value="Periplasmic binding protein-like II"/>
    <property type="match status" value="1"/>
</dbReference>
<comment type="caution">
    <text evidence="7">The sequence shown here is derived from an EMBL/GenBank/DDBJ whole genome shotgun (WGS) entry which is preliminary data.</text>
</comment>
<keyword evidence="3" id="KW-0472">Membrane</keyword>
<keyword evidence="1" id="KW-1003">Cell membrane</keyword>
<name>A0A0F0LG07_9MICO</name>
<dbReference type="Gene3D" id="3.40.190.10">
    <property type="entry name" value="Periplasmic binding protein-like II"/>
    <property type="match status" value="1"/>
</dbReference>
<dbReference type="InterPro" id="IPR006059">
    <property type="entry name" value="SBP"/>
</dbReference>
<dbReference type="Pfam" id="PF01547">
    <property type="entry name" value="SBP_bac_1"/>
    <property type="match status" value="1"/>
</dbReference>
<keyword evidence="5" id="KW-0449">Lipoprotein</keyword>
<sequence length="413" mass="43382">MRVSKITGIAAGIAAATLLAGCSAGGGSASAGTQDITVWLYPVIADETMHKDFWDTTIAAFEKENTDVNVKYEIFPWANRDEALQTAIAAGKGPDLVYLVPDQLAAYQKSILPLNDLLSEERQGDLLPNVKTSVTIDGDILGAPVLTSAQPLICNAAAFEAAGVTEYPKTWDDIIEMAPKFTEKGMYALNYPASAENTLNLTYYPLLWQAGGEVFTKDGDVGFDSKAGEQALTFITDLAESGALDPEALTTNVPLEQTAIAQGKVACTWNNGVTEVAPFWGEENVKVLAPLTDKETVAYGTVGSLSVLKGSKAPEAAAAFAEYATGADVIEPYLKAAGYFSALSTTEPLYADDALLGEVEKYVPDTTVGELNASSRALMGVLAPEIQAALLGQKAPADALKDAAAAAAPILKK</sequence>
<evidence type="ECO:0000313" key="8">
    <source>
        <dbReference type="Proteomes" id="UP000033640"/>
    </source>
</evidence>
<organism evidence="7 8">
    <name type="scientific">Microbacterium oxydans</name>
    <dbReference type="NCBI Taxonomy" id="82380"/>
    <lineage>
        <taxon>Bacteria</taxon>
        <taxon>Bacillati</taxon>
        <taxon>Actinomycetota</taxon>
        <taxon>Actinomycetes</taxon>
        <taxon>Micrococcales</taxon>
        <taxon>Microbacteriaceae</taxon>
        <taxon>Microbacterium</taxon>
    </lineage>
</organism>
<dbReference type="PANTHER" id="PTHR43649:SF33">
    <property type="entry name" value="POLYGALACTURONAN_RHAMNOGALACTURONAN-BINDING PROTEIN YTCQ"/>
    <property type="match status" value="1"/>
</dbReference>
<dbReference type="AlphaFoldDB" id="A0A0F0LG07"/>